<dbReference type="InterPro" id="IPR009057">
    <property type="entry name" value="Homeodomain-like_sf"/>
</dbReference>
<dbReference type="PANTHER" id="PTHR43479:SF11">
    <property type="entry name" value="ACREF_ENVCD OPERON REPRESSOR-RELATED"/>
    <property type="match status" value="1"/>
</dbReference>
<evidence type="ECO:0000256" key="1">
    <source>
        <dbReference type="ARBA" id="ARBA00022491"/>
    </source>
</evidence>
<dbReference type="OrthoDB" id="9814703at2"/>
<proteinExistence type="predicted"/>
<evidence type="ECO:0000256" key="2">
    <source>
        <dbReference type="ARBA" id="ARBA00023125"/>
    </source>
</evidence>
<feature type="DNA-binding region" description="H-T-H motif" evidence="3">
    <location>
        <begin position="33"/>
        <end position="52"/>
    </location>
</feature>
<gene>
    <name evidence="5" type="ORF">GCM10011351_25380</name>
</gene>
<keyword evidence="6" id="KW-1185">Reference proteome</keyword>
<keyword evidence="1" id="KW-0678">Repressor</keyword>
<dbReference type="Proteomes" id="UP000618460">
    <property type="component" value="Unassembled WGS sequence"/>
</dbReference>
<organism evidence="5 6">
    <name type="scientific">Paraliobacillus quinghaiensis</name>
    <dbReference type="NCBI Taxonomy" id="470815"/>
    <lineage>
        <taxon>Bacteria</taxon>
        <taxon>Bacillati</taxon>
        <taxon>Bacillota</taxon>
        <taxon>Bacilli</taxon>
        <taxon>Bacillales</taxon>
        <taxon>Bacillaceae</taxon>
        <taxon>Paraliobacillus</taxon>
    </lineage>
</organism>
<dbReference type="Pfam" id="PF00440">
    <property type="entry name" value="TetR_N"/>
    <property type="match status" value="1"/>
</dbReference>
<dbReference type="RefSeq" id="WP_117156415.1">
    <property type="nucleotide sequence ID" value="NZ_BMLG01000017.1"/>
</dbReference>
<dbReference type="PANTHER" id="PTHR43479">
    <property type="entry name" value="ACREF/ENVCD OPERON REPRESSOR-RELATED"/>
    <property type="match status" value="1"/>
</dbReference>
<dbReference type="EMBL" id="BMLG01000017">
    <property type="protein sequence ID" value="GGM38147.1"/>
    <property type="molecule type" value="Genomic_DNA"/>
</dbReference>
<comment type="caution">
    <text evidence="5">The sequence shown here is derived from an EMBL/GenBank/DDBJ whole genome shotgun (WGS) entry which is preliminary data.</text>
</comment>
<dbReference type="AlphaFoldDB" id="A0A917TUM3"/>
<dbReference type="InterPro" id="IPR001647">
    <property type="entry name" value="HTH_TetR"/>
</dbReference>
<evidence type="ECO:0000256" key="3">
    <source>
        <dbReference type="PROSITE-ProRule" id="PRU00335"/>
    </source>
</evidence>
<keyword evidence="2 3" id="KW-0238">DNA-binding</keyword>
<reference evidence="5" key="1">
    <citation type="journal article" date="2014" name="Int. J. Syst. Evol. Microbiol.">
        <title>Complete genome sequence of Corynebacterium casei LMG S-19264T (=DSM 44701T), isolated from a smear-ripened cheese.</title>
        <authorList>
            <consortium name="US DOE Joint Genome Institute (JGI-PGF)"/>
            <person name="Walter F."/>
            <person name="Albersmeier A."/>
            <person name="Kalinowski J."/>
            <person name="Ruckert C."/>
        </authorList>
    </citation>
    <scope>NUCLEOTIDE SEQUENCE</scope>
    <source>
        <strain evidence="5">CGMCC 1.6333</strain>
    </source>
</reference>
<reference evidence="5" key="2">
    <citation type="submission" date="2020-09" db="EMBL/GenBank/DDBJ databases">
        <authorList>
            <person name="Sun Q."/>
            <person name="Zhou Y."/>
        </authorList>
    </citation>
    <scope>NUCLEOTIDE SEQUENCE</scope>
    <source>
        <strain evidence="5">CGMCC 1.6333</strain>
    </source>
</reference>
<protein>
    <submittedName>
        <fullName evidence="5">TetR family transcriptional regulator</fullName>
    </submittedName>
</protein>
<evidence type="ECO:0000313" key="5">
    <source>
        <dbReference type="EMBL" id="GGM38147.1"/>
    </source>
</evidence>
<sequence>MASLREQKKYQNQQKIINEATKSFLEKGYQETRIAEIAKKANMGTGTIYNYYPSKGSLLLAVLEDEFTRLKEDNQGVSVIPEGENLVEKITYFVKLITRFFDDFPKKFWREITHVMTEDAEESNGIRRGVFGLDQDLMNHLKVIIEDHKNDTHVPIDSVQATEVIYNIVMMESMLFIYQDEMSYQQLVDRIEQQIAFIFNGK</sequence>
<dbReference type="GO" id="GO:0003677">
    <property type="term" value="F:DNA binding"/>
    <property type="evidence" value="ECO:0007669"/>
    <property type="project" value="UniProtKB-UniRule"/>
</dbReference>
<dbReference type="InterPro" id="IPR050624">
    <property type="entry name" value="HTH-type_Tx_Regulator"/>
</dbReference>
<dbReference type="SUPFAM" id="SSF46689">
    <property type="entry name" value="Homeodomain-like"/>
    <property type="match status" value="1"/>
</dbReference>
<evidence type="ECO:0000313" key="6">
    <source>
        <dbReference type="Proteomes" id="UP000618460"/>
    </source>
</evidence>
<name>A0A917TUM3_9BACI</name>
<dbReference type="PRINTS" id="PR00455">
    <property type="entry name" value="HTHTETR"/>
</dbReference>
<accession>A0A917TUM3</accession>
<evidence type="ECO:0000259" key="4">
    <source>
        <dbReference type="PROSITE" id="PS50977"/>
    </source>
</evidence>
<feature type="domain" description="HTH tetR-type" evidence="4">
    <location>
        <begin position="10"/>
        <end position="70"/>
    </location>
</feature>
<dbReference type="Gene3D" id="1.10.357.10">
    <property type="entry name" value="Tetracycline Repressor, domain 2"/>
    <property type="match status" value="1"/>
</dbReference>
<dbReference type="PROSITE" id="PS50977">
    <property type="entry name" value="HTH_TETR_2"/>
    <property type="match status" value="1"/>
</dbReference>